<keyword evidence="11" id="KW-1185">Reference proteome</keyword>
<dbReference type="STRING" id="54914.AV540_00880"/>
<feature type="binding site" description="axial binding residue" evidence="7">
    <location>
        <position position="86"/>
    </location>
    <ligand>
        <name>heme c</name>
        <dbReference type="ChEBI" id="CHEBI:61717"/>
    </ligand>
    <ligandPart>
        <name>Fe</name>
        <dbReference type="ChEBI" id="CHEBI:18248"/>
    </ligandPart>
</feature>
<feature type="binding site" description="covalent" evidence="6">
    <location>
        <position position="47"/>
    </location>
    <ligand>
        <name>heme c</name>
        <dbReference type="ChEBI" id="CHEBI:61717"/>
    </ligand>
</feature>
<dbReference type="InterPro" id="IPR051811">
    <property type="entry name" value="Cytochrome_c550/c551-like"/>
</dbReference>
<sequence>MRVASYLIVFFLLAAVSGCGSPAAEEQAEVTASAEDTSAMQLYKKNCMSCHGNDLSGRVGPSLQQAGSRLTEEQIGDIIKAGARGMPGYEKSLKTEEISQLAKWLAAKKE</sequence>
<evidence type="ECO:0000256" key="8">
    <source>
        <dbReference type="SAM" id="SignalP"/>
    </source>
</evidence>
<dbReference type="PIRSF" id="PIRSF000025">
    <property type="entry name" value="Cytc_Bsub_c550"/>
    <property type="match status" value="1"/>
</dbReference>
<dbReference type="SUPFAM" id="SSF46626">
    <property type="entry name" value="Cytochrome c"/>
    <property type="match status" value="1"/>
</dbReference>
<dbReference type="PANTHER" id="PTHR37823">
    <property type="entry name" value="CYTOCHROME C-553-LIKE"/>
    <property type="match status" value="1"/>
</dbReference>
<evidence type="ECO:0000256" key="2">
    <source>
        <dbReference type="ARBA" id="ARBA00022617"/>
    </source>
</evidence>
<dbReference type="Pfam" id="PF13442">
    <property type="entry name" value="Cytochrome_CBB3"/>
    <property type="match status" value="1"/>
</dbReference>
<keyword evidence="2 6" id="KW-0349">Heme</keyword>
<evidence type="ECO:0000256" key="1">
    <source>
        <dbReference type="ARBA" id="ARBA00022448"/>
    </source>
</evidence>
<comment type="caution">
    <text evidence="10">The sequence shown here is derived from an EMBL/GenBank/DDBJ whole genome shotgun (WGS) entry which is preliminary data.</text>
</comment>
<keyword evidence="4" id="KW-0249">Electron transport</keyword>
<reference evidence="10 11" key="1">
    <citation type="submission" date="2019-06" db="EMBL/GenBank/DDBJ databases">
        <title>Whole genome shotgun sequence of Brevibacillus parabrevis NBRC 12334.</title>
        <authorList>
            <person name="Hosoyama A."/>
            <person name="Uohara A."/>
            <person name="Ohji S."/>
            <person name="Ichikawa N."/>
        </authorList>
    </citation>
    <scope>NUCLEOTIDE SEQUENCE [LARGE SCALE GENOMIC DNA]</scope>
    <source>
        <strain evidence="10 11">NBRC 12334</strain>
    </source>
</reference>
<name>A0A4Y3PKP3_BREPA</name>
<evidence type="ECO:0000256" key="6">
    <source>
        <dbReference type="PIRSR" id="PIRSR000025-1"/>
    </source>
</evidence>
<dbReference type="PROSITE" id="PS51007">
    <property type="entry name" value="CYTC"/>
    <property type="match status" value="1"/>
</dbReference>
<dbReference type="PANTHER" id="PTHR37823:SF4">
    <property type="entry name" value="MENAQUINOL-CYTOCHROME C REDUCTASE CYTOCHROME B_C SUBUNIT"/>
    <property type="match status" value="1"/>
</dbReference>
<dbReference type="GO" id="GO:0020037">
    <property type="term" value="F:heme binding"/>
    <property type="evidence" value="ECO:0007669"/>
    <property type="project" value="InterPro"/>
</dbReference>
<dbReference type="InterPro" id="IPR012218">
    <property type="entry name" value="Cyt_c_BACSU-c550-type"/>
</dbReference>
<feature type="binding site" description="covalent" evidence="6">
    <location>
        <position position="50"/>
    </location>
    <ligand>
        <name>heme c</name>
        <dbReference type="ChEBI" id="CHEBI:61717"/>
    </ligand>
</feature>
<dbReference type="GO" id="GO:0016020">
    <property type="term" value="C:membrane"/>
    <property type="evidence" value="ECO:0007669"/>
    <property type="project" value="InterPro"/>
</dbReference>
<dbReference type="RefSeq" id="WP_122963733.1">
    <property type="nucleotide sequence ID" value="NZ_BJMH01000013.1"/>
</dbReference>
<dbReference type="GO" id="GO:0009055">
    <property type="term" value="F:electron transfer activity"/>
    <property type="evidence" value="ECO:0007669"/>
    <property type="project" value="InterPro"/>
</dbReference>
<dbReference type="PROSITE" id="PS51257">
    <property type="entry name" value="PROKAR_LIPOPROTEIN"/>
    <property type="match status" value="1"/>
</dbReference>
<keyword evidence="1" id="KW-0813">Transport</keyword>
<keyword evidence="8" id="KW-0732">Signal</keyword>
<dbReference type="Proteomes" id="UP000316882">
    <property type="component" value="Unassembled WGS sequence"/>
</dbReference>
<organism evidence="10 11">
    <name type="scientific">Brevibacillus parabrevis</name>
    <dbReference type="NCBI Taxonomy" id="54914"/>
    <lineage>
        <taxon>Bacteria</taxon>
        <taxon>Bacillati</taxon>
        <taxon>Bacillota</taxon>
        <taxon>Bacilli</taxon>
        <taxon>Bacillales</taxon>
        <taxon>Paenibacillaceae</taxon>
        <taxon>Brevibacillus</taxon>
    </lineage>
</organism>
<evidence type="ECO:0000256" key="5">
    <source>
        <dbReference type="ARBA" id="ARBA00023004"/>
    </source>
</evidence>
<evidence type="ECO:0000256" key="7">
    <source>
        <dbReference type="PIRSR" id="PIRSR000025-2"/>
    </source>
</evidence>
<feature type="chain" id="PRO_5022919255" description="Cytochrome c domain-containing protein" evidence="8">
    <location>
        <begin position="24"/>
        <end position="110"/>
    </location>
</feature>
<feature type="domain" description="Cytochrome c" evidence="9">
    <location>
        <begin position="34"/>
        <end position="109"/>
    </location>
</feature>
<evidence type="ECO:0000313" key="11">
    <source>
        <dbReference type="Proteomes" id="UP000316882"/>
    </source>
</evidence>
<evidence type="ECO:0000256" key="3">
    <source>
        <dbReference type="ARBA" id="ARBA00022723"/>
    </source>
</evidence>
<dbReference type="Gene3D" id="1.10.760.10">
    <property type="entry name" value="Cytochrome c-like domain"/>
    <property type="match status" value="1"/>
</dbReference>
<evidence type="ECO:0000259" key="9">
    <source>
        <dbReference type="PROSITE" id="PS51007"/>
    </source>
</evidence>
<protein>
    <recommendedName>
        <fullName evidence="9">Cytochrome c domain-containing protein</fullName>
    </recommendedName>
</protein>
<dbReference type="GO" id="GO:0005506">
    <property type="term" value="F:iron ion binding"/>
    <property type="evidence" value="ECO:0007669"/>
    <property type="project" value="InterPro"/>
</dbReference>
<keyword evidence="3 7" id="KW-0479">Metal-binding</keyword>
<dbReference type="EMBL" id="BJMH01000013">
    <property type="protein sequence ID" value="GEB33405.1"/>
    <property type="molecule type" value="Genomic_DNA"/>
</dbReference>
<keyword evidence="5 7" id="KW-0408">Iron</keyword>
<evidence type="ECO:0000256" key="4">
    <source>
        <dbReference type="ARBA" id="ARBA00022982"/>
    </source>
</evidence>
<feature type="binding site" description="axial binding residue" evidence="7">
    <location>
        <position position="51"/>
    </location>
    <ligand>
        <name>heme c</name>
        <dbReference type="ChEBI" id="CHEBI:61717"/>
    </ligand>
    <ligandPart>
        <name>Fe</name>
        <dbReference type="ChEBI" id="CHEBI:18248"/>
    </ligandPart>
</feature>
<evidence type="ECO:0000313" key="10">
    <source>
        <dbReference type="EMBL" id="GEB33405.1"/>
    </source>
</evidence>
<feature type="signal peptide" evidence="8">
    <location>
        <begin position="1"/>
        <end position="23"/>
    </location>
</feature>
<dbReference type="AlphaFoldDB" id="A0A4Y3PKP3"/>
<accession>A0A4Y3PKP3</accession>
<gene>
    <name evidence="10" type="ORF">BPA01_29850</name>
</gene>
<comment type="PTM">
    <text evidence="6">Binds 1 heme c group covalently per subunit.</text>
</comment>
<dbReference type="InterPro" id="IPR009056">
    <property type="entry name" value="Cyt_c-like_dom"/>
</dbReference>
<dbReference type="InterPro" id="IPR036909">
    <property type="entry name" value="Cyt_c-like_dom_sf"/>
</dbReference>
<proteinExistence type="predicted"/>